<dbReference type="InterPro" id="IPR037233">
    <property type="entry name" value="CcmK-like_sf"/>
</dbReference>
<keyword evidence="2" id="KW-1283">Bacterial microcompartment</keyword>
<evidence type="ECO:0000313" key="6">
    <source>
        <dbReference type="Proteomes" id="UP000199182"/>
    </source>
</evidence>
<dbReference type="SMART" id="SM00877">
    <property type="entry name" value="BMC"/>
    <property type="match status" value="1"/>
</dbReference>
<protein>
    <submittedName>
        <fullName evidence="5">BMC domain-containing protein</fullName>
    </submittedName>
</protein>
<dbReference type="STRING" id="258515.SAMN05192585_11827"/>
<dbReference type="PANTHER" id="PTHR33941:SF11">
    <property type="entry name" value="BACTERIAL MICROCOMPARTMENT SHELL PROTEIN PDUJ"/>
    <property type="match status" value="1"/>
</dbReference>
<name>A0A1H0B1X1_9FIRM</name>
<evidence type="ECO:0000259" key="4">
    <source>
        <dbReference type="PROSITE" id="PS51930"/>
    </source>
</evidence>
<dbReference type="EMBL" id="FNID01000018">
    <property type="protein sequence ID" value="SDN39596.1"/>
    <property type="molecule type" value="Genomic_DNA"/>
</dbReference>
<evidence type="ECO:0000256" key="3">
    <source>
        <dbReference type="PROSITE-ProRule" id="PRU01278"/>
    </source>
</evidence>
<accession>A0A1H0B1X1</accession>
<sequence>MKQNAIGVVEVNYYTNSVVVLDEMLKASDVALVSFHTKLGGRMVHSIVAGETSAVNAAIEAANKARSIVGEKNVKVAVTISNPHPEVLKLLNLIKQGA</sequence>
<gene>
    <name evidence="5" type="ORF">SAMN05192585_11827</name>
</gene>
<dbReference type="PROSITE" id="PS51930">
    <property type="entry name" value="BMC_2"/>
    <property type="match status" value="1"/>
</dbReference>
<comment type="subcellular location">
    <subcellularLocation>
        <location evidence="1">Bacterial microcompartment</location>
    </subcellularLocation>
</comment>
<proteinExistence type="inferred from homology"/>
<feature type="domain" description="BMC" evidence="4">
    <location>
        <begin position="5"/>
        <end position="92"/>
    </location>
</feature>
<comment type="similarity">
    <text evidence="3">Belongs to the bacterial microcompartments protein family.</text>
</comment>
<dbReference type="Gene3D" id="3.30.70.1710">
    <property type="match status" value="1"/>
</dbReference>
<dbReference type="AlphaFoldDB" id="A0A1H0B1X1"/>
<evidence type="ECO:0000256" key="1">
    <source>
        <dbReference type="ARBA" id="ARBA00024322"/>
    </source>
</evidence>
<dbReference type="InterPro" id="IPR050575">
    <property type="entry name" value="BMC_shell"/>
</dbReference>
<keyword evidence="6" id="KW-1185">Reference proteome</keyword>
<dbReference type="PANTHER" id="PTHR33941">
    <property type="entry name" value="PROPANEDIOL UTILIZATION PROTEIN PDUA"/>
    <property type="match status" value="1"/>
</dbReference>
<dbReference type="GO" id="GO:0031469">
    <property type="term" value="C:bacterial microcompartment"/>
    <property type="evidence" value="ECO:0007669"/>
    <property type="project" value="UniProtKB-SubCell"/>
</dbReference>
<evidence type="ECO:0000313" key="5">
    <source>
        <dbReference type="EMBL" id="SDN39596.1"/>
    </source>
</evidence>
<dbReference type="RefSeq" id="WP_242871716.1">
    <property type="nucleotide sequence ID" value="NZ_FNID01000018.1"/>
</dbReference>
<dbReference type="InterPro" id="IPR000249">
    <property type="entry name" value="BMC_dom"/>
</dbReference>
<reference evidence="5 6" key="1">
    <citation type="submission" date="2016-10" db="EMBL/GenBank/DDBJ databases">
        <authorList>
            <person name="de Groot N.N."/>
        </authorList>
    </citation>
    <scope>NUCLEOTIDE SEQUENCE [LARGE SCALE GENOMIC DNA]</scope>
    <source>
        <strain evidence="5 6">CGMCC 1.5012</strain>
    </source>
</reference>
<organism evidence="5 6">
    <name type="scientific">Acetanaerobacterium elongatum</name>
    <dbReference type="NCBI Taxonomy" id="258515"/>
    <lineage>
        <taxon>Bacteria</taxon>
        <taxon>Bacillati</taxon>
        <taxon>Bacillota</taxon>
        <taxon>Clostridia</taxon>
        <taxon>Eubacteriales</taxon>
        <taxon>Oscillospiraceae</taxon>
        <taxon>Acetanaerobacterium</taxon>
    </lineage>
</organism>
<evidence type="ECO:0000256" key="2">
    <source>
        <dbReference type="ARBA" id="ARBA00024446"/>
    </source>
</evidence>
<dbReference type="SUPFAM" id="SSF143414">
    <property type="entry name" value="CcmK-like"/>
    <property type="match status" value="1"/>
</dbReference>
<dbReference type="Pfam" id="PF00936">
    <property type="entry name" value="BMC"/>
    <property type="match status" value="1"/>
</dbReference>
<dbReference type="Proteomes" id="UP000199182">
    <property type="component" value="Unassembled WGS sequence"/>
</dbReference>
<dbReference type="InterPro" id="IPR044872">
    <property type="entry name" value="CcmK/CsoS1_BMC"/>
</dbReference>